<keyword evidence="2" id="KW-1133">Transmembrane helix</keyword>
<feature type="transmembrane region" description="Helical" evidence="2">
    <location>
        <begin position="43"/>
        <end position="64"/>
    </location>
</feature>
<dbReference type="GO" id="GO:0004175">
    <property type="term" value="F:endopeptidase activity"/>
    <property type="evidence" value="ECO:0007669"/>
    <property type="project" value="UniProtKB-ARBA"/>
</dbReference>
<dbReference type="PANTHER" id="PTHR36435">
    <property type="entry name" value="SLR1288 PROTEIN"/>
    <property type="match status" value="1"/>
</dbReference>
<accession>A0A0R2MPB2</accession>
<comment type="similarity">
    <text evidence="1">Belongs to the UPF0177 family.</text>
</comment>
<feature type="transmembrane region" description="Helical" evidence="2">
    <location>
        <begin position="166"/>
        <end position="186"/>
    </location>
</feature>
<name>A0A0R2MPB2_9LACO</name>
<dbReference type="EMBL" id="JQCL01000012">
    <property type="protein sequence ID" value="KRO14492.1"/>
    <property type="molecule type" value="Genomic_DNA"/>
</dbReference>
<dbReference type="GO" id="GO:0080120">
    <property type="term" value="P:CAAX-box protein maturation"/>
    <property type="evidence" value="ECO:0007669"/>
    <property type="project" value="UniProtKB-ARBA"/>
</dbReference>
<dbReference type="AlphaFoldDB" id="A0A0R2MPB2"/>
<evidence type="ECO:0000259" key="3">
    <source>
        <dbReference type="Pfam" id="PF02517"/>
    </source>
</evidence>
<feature type="transmembrane region" description="Helical" evidence="2">
    <location>
        <begin position="12"/>
        <end position="37"/>
    </location>
</feature>
<feature type="transmembrane region" description="Helical" evidence="2">
    <location>
        <begin position="85"/>
        <end position="107"/>
    </location>
</feature>
<gene>
    <name evidence="4" type="ORF">IV64_GL001106</name>
</gene>
<dbReference type="OrthoDB" id="8607342at2"/>
<feature type="transmembrane region" description="Helical" evidence="2">
    <location>
        <begin position="127"/>
        <end position="145"/>
    </location>
</feature>
<keyword evidence="2" id="KW-0472">Membrane</keyword>
<protein>
    <submittedName>
        <fullName evidence="4">Integral membrane protein plnw</fullName>
    </submittedName>
</protein>
<dbReference type="InterPro" id="IPR003675">
    <property type="entry name" value="Rce1/LyrA-like_dom"/>
</dbReference>
<evidence type="ECO:0000256" key="1">
    <source>
        <dbReference type="ARBA" id="ARBA00009067"/>
    </source>
</evidence>
<reference evidence="4 5" key="1">
    <citation type="journal article" date="2015" name="Genome Announc.">
        <title>Expanding the biotechnology potential of lactobacilli through comparative genomics of 213 strains and associated genera.</title>
        <authorList>
            <person name="Sun Z."/>
            <person name="Harris H.M."/>
            <person name="McCann A."/>
            <person name="Guo C."/>
            <person name="Argimon S."/>
            <person name="Zhang W."/>
            <person name="Yang X."/>
            <person name="Jeffery I.B."/>
            <person name="Cooney J.C."/>
            <person name="Kagawa T.F."/>
            <person name="Liu W."/>
            <person name="Song Y."/>
            <person name="Salvetti E."/>
            <person name="Wrobel A."/>
            <person name="Rasinkangas P."/>
            <person name="Parkhill J."/>
            <person name="Rea M.C."/>
            <person name="O'Sullivan O."/>
            <person name="Ritari J."/>
            <person name="Douillard F.P."/>
            <person name="Paul Ross R."/>
            <person name="Yang R."/>
            <person name="Briner A.E."/>
            <person name="Felis G.E."/>
            <person name="de Vos W.M."/>
            <person name="Barrangou R."/>
            <person name="Klaenhammer T.R."/>
            <person name="Caufield P.W."/>
            <person name="Cui Y."/>
            <person name="Zhang H."/>
            <person name="O'Toole P.W."/>
        </authorList>
    </citation>
    <scope>NUCLEOTIDE SEQUENCE [LARGE SCALE GENOMIC DNA]</scope>
    <source>
        <strain evidence="4 5">LMG 26013</strain>
    </source>
</reference>
<dbReference type="PATRIC" id="fig|942150.3.peg.1141"/>
<comment type="caution">
    <text evidence="4">The sequence shown here is derived from an EMBL/GenBank/DDBJ whole genome shotgun (WGS) entry which is preliminary data.</text>
</comment>
<feature type="transmembrane region" description="Helical" evidence="2">
    <location>
        <begin position="192"/>
        <end position="209"/>
    </location>
</feature>
<dbReference type="Pfam" id="PF02517">
    <property type="entry name" value="Rce1-like"/>
    <property type="match status" value="1"/>
</dbReference>
<dbReference type="STRING" id="942150.IV64_GL001106"/>
<evidence type="ECO:0000313" key="4">
    <source>
        <dbReference type="EMBL" id="KRO14492.1"/>
    </source>
</evidence>
<sequence length="230" mass="26480">MKTETWACQRTFIWNLIKVGIMVLLIGTFSAAPLIIFFTWYHWWTVLLGFLVYALEVWALYAIYRRYARIRRLKLPDLTAKMAPRTIMMIGVALVILVLLALGNAVLTNWLHLPVAENQVVIDRMMKAHPVPLIIGASFFGPMCEELNFRGIFANYTVFGQYQRRTYTVVVYLVSSVLFGFTHTGFSNFPQFIYYTLFGMVVGSTYWLSGRDIRVNTVTHMLGNLILTLI</sequence>
<dbReference type="RefSeq" id="WP_057705341.1">
    <property type="nucleotide sequence ID" value="NZ_JQCL01000012.1"/>
</dbReference>
<keyword evidence="5" id="KW-1185">Reference proteome</keyword>
<evidence type="ECO:0000256" key="2">
    <source>
        <dbReference type="SAM" id="Phobius"/>
    </source>
</evidence>
<dbReference type="InterPro" id="IPR052710">
    <property type="entry name" value="CAAX_protease"/>
</dbReference>
<dbReference type="Proteomes" id="UP000051783">
    <property type="component" value="Unassembled WGS sequence"/>
</dbReference>
<proteinExistence type="inferred from homology"/>
<feature type="domain" description="CAAX prenyl protease 2/Lysostaphin resistance protein A-like" evidence="3">
    <location>
        <begin position="129"/>
        <end position="226"/>
    </location>
</feature>
<keyword evidence="2" id="KW-0812">Transmembrane</keyword>
<evidence type="ECO:0000313" key="5">
    <source>
        <dbReference type="Proteomes" id="UP000051783"/>
    </source>
</evidence>
<organism evidence="4 5">
    <name type="scientific">Lactiplantibacillus xiangfangensis</name>
    <dbReference type="NCBI Taxonomy" id="942150"/>
    <lineage>
        <taxon>Bacteria</taxon>
        <taxon>Bacillati</taxon>
        <taxon>Bacillota</taxon>
        <taxon>Bacilli</taxon>
        <taxon>Lactobacillales</taxon>
        <taxon>Lactobacillaceae</taxon>
        <taxon>Lactiplantibacillus</taxon>
    </lineage>
</organism>
<dbReference type="PANTHER" id="PTHR36435:SF1">
    <property type="entry name" value="CAAX AMINO TERMINAL PROTEASE FAMILY PROTEIN"/>
    <property type="match status" value="1"/>
</dbReference>